<protein>
    <submittedName>
        <fullName evidence="9">Peroxin-5</fullName>
    </submittedName>
</protein>
<reference evidence="9 10" key="3">
    <citation type="journal article" date="2017" name="G3 (Bethesda)">
        <title>Comparative analysis highlights variable genome content of wheat rusts and divergence of the mating loci.</title>
        <authorList>
            <person name="Cuomo C.A."/>
            <person name="Bakkeren G."/>
            <person name="Khalil H.B."/>
            <person name="Panwar V."/>
            <person name="Joly D."/>
            <person name="Linning R."/>
            <person name="Sakthikumar S."/>
            <person name="Song X."/>
            <person name="Adiconis X."/>
            <person name="Fan L."/>
            <person name="Goldberg J.M."/>
            <person name="Levin J.Z."/>
            <person name="Young S."/>
            <person name="Zeng Q."/>
            <person name="Anikster Y."/>
            <person name="Bruce M."/>
            <person name="Wang M."/>
            <person name="Yin C."/>
            <person name="McCallum B."/>
            <person name="Szabo L.J."/>
            <person name="Hulbert S."/>
            <person name="Chen X."/>
            <person name="Fellers J.P."/>
        </authorList>
    </citation>
    <scope>NUCLEOTIDE SEQUENCE</scope>
    <source>
        <strain evidence="10">Isolate 1-1 / race 1 (BBBD)</strain>
        <strain evidence="9">isolate 1-1 / race 1 (BBBD)</strain>
    </source>
</reference>
<evidence type="ECO:0000256" key="1">
    <source>
        <dbReference type="ARBA" id="ARBA00004496"/>
    </source>
</evidence>
<dbReference type="PROSITE" id="PS50005">
    <property type="entry name" value="TPR"/>
    <property type="match status" value="3"/>
</dbReference>
<dbReference type="EMBL" id="ADAS02000039">
    <property type="protein sequence ID" value="OAV94514.1"/>
    <property type="molecule type" value="Genomic_DNA"/>
</dbReference>
<dbReference type="SUPFAM" id="SSF48452">
    <property type="entry name" value="TPR-like"/>
    <property type="match status" value="1"/>
</dbReference>
<reference evidence="8" key="1">
    <citation type="submission" date="2009-11" db="EMBL/GenBank/DDBJ databases">
        <authorList>
            <consortium name="The Broad Institute Genome Sequencing Platform"/>
            <person name="Ward D."/>
            <person name="Feldgarden M."/>
            <person name="Earl A."/>
            <person name="Young S.K."/>
            <person name="Zeng Q."/>
            <person name="Koehrsen M."/>
            <person name="Alvarado L."/>
            <person name="Berlin A."/>
            <person name="Bochicchio J."/>
            <person name="Borenstein D."/>
            <person name="Chapman S.B."/>
            <person name="Chen Z."/>
            <person name="Engels R."/>
            <person name="Freedman E."/>
            <person name="Gellesch M."/>
            <person name="Goldberg J."/>
            <person name="Griggs A."/>
            <person name="Gujja S."/>
            <person name="Heilman E."/>
            <person name="Heiman D."/>
            <person name="Hepburn T."/>
            <person name="Howarth C."/>
            <person name="Jen D."/>
            <person name="Larson L."/>
            <person name="Lewis B."/>
            <person name="Mehta T."/>
            <person name="Park D."/>
            <person name="Pearson M."/>
            <person name="Roberts A."/>
            <person name="Saif S."/>
            <person name="Shea T."/>
            <person name="Shenoy N."/>
            <person name="Sisk P."/>
            <person name="Stolte C."/>
            <person name="Sykes S."/>
            <person name="Thomson T."/>
            <person name="Walk T."/>
            <person name="White J."/>
            <person name="Yandava C."/>
            <person name="Izard J."/>
            <person name="Baranova O.V."/>
            <person name="Blanton J.M."/>
            <person name="Tanner A.C."/>
            <person name="Dewhirst F.E."/>
            <person name="Haas B."/>
            <person name="Nusbaum C."/>
            <person name="Birren B."/>
        </authorList>
    </citation>
    <scope>NUCLEOTIDE SEQUENCE [LARGE SCALE GENOMIC DNA]</scope>
    <source>
        <strain evidence="8">1-1 BBBD Race 1</strain>
    </source>
</reference>
<dbReference type="AlphaFoldDB" id="A0A180GPR9"/>
<dbReference type="EnsemblFungi" id="PTTG_03023-t43_2">
    <property type="protein sequence ID" value="PTTG_03023-t43_2-p1"/>
    <property type="gene ID" value="PTTG_03023"/>
</dbReference>
<dbReference type="GO" id="GO:0005052">
    <property type="term" value="F:peroxisome matrix targeting signal-1 binding"/>
    <property type="evidence" value="ECO:0007669"/>
    <property type="project" value="TreeGrafter"/>
</dbReference>
<keyword evidence="3" id="KW-0963">Cytoplasm</keyword>
<evidence type="ECO:0000256" key="7">
    <source>
        <dbReference type="SAM" id="MobiDB-lite"/>
    </source>
</evidence>
<keyword evidence="4" id="KW-0677">Repeat</keyword>
<evidence type="ECO:0000256" key="5">
    <source>
        <dbReference type="ARBA" id="ARBA00022803"/>
    </source>
</evidence>
<proteinExistence type="inferred from homology"/>
<evidence type="ECO:0000313" key="9">
    <source>
        <dbReference type="EnsemblFungi" id="PTTG_03023-t43_2-p1"/>
    </source>
</evidence>
<dbReference type="SMART" id="SM00028">
    <property type="entry name" value="TPR"/>
    <property type="match status" value="4"/>
</dbReference>
<evidence type="ECO:0000313" key="10">
    <source>
        <dbReference type="Proteomes" id="UP000005240"/>
    </source>
</evidence>
<feature type="compositionally biased region" description="Polar residues" evidence="7">
    <location>
        <begin position="292"/>
        <end position="350"/>
    </location>
</feature>
<dbReference type="Pfam" id="PF00515">
    <property type="entry name" value="TPR_1"/>
    <property type="match status" value="1"/>
</dbReference>
<evidence type="ECO:0000256" key="4">
    <source>
        <dbReference type="ARBA" id="ARBA00022737"/>
    </source>
</evidence>
<comment type="similarity">
    <text evidence="2">Belongs to the peroxisomal targeting signal receptor family.</text>
</comment>
<reference evidence="9" key="4">
    <citation type="submission" date="2025-05" db="UniProtKB">
        <authorList>
            <consortium name="EnsemblFungi"/>
        </authorList>
    </citation>
    <scope>IDENTIFICATION</scope>
    <source>
        <strain evidence="9">isolate 1-1 / race 1 (BBBD)</strain>
    </source>
</reference>
<dbReference type="PANTHER" id="PTHR10130">
    <property type="entry name" value="PEROXISOMAL TARGETING SIGNAL 1 RECEPTOR PEX5"/>
    <property type="match status" value="1"/>
</dbReference>
<feature type="region of interest" description="Disordered" evidence="7">
    <location>
        <begin position="290"/>
        <end position="360"/>
    </location>
</feature>
<evidence type="ECO:0000313" key="8">
    <source>
        <dbReference type="EMBL" id="OAV94514.1"/>
    </source>
</evidence>
<sequence>MSSSSLAALLLQGTPSDSCSSTSNPLSSLSKTIQQKHQLAEHRKPYSSSHRQQPNLLLHQELANEQQQQQQQQQQQHNNWSSAFLRTVPVQSILQQSNPRWESEFTHHLDQQKPIHPQTIIPATPLPAFTQLPRFTPHHHLSHHHPYHPLQSTHPITQEPSIQRSATAPDWDSAFLSYDHATTVAGPMQAQPEEQNQESAYLARSHSPINSSSPDALAQTAASLIATVESGQQAHHSIKTSDQPGLSSIDGNSTADKFTQSSFMEFMRQLRDGEVKVEGDKVVQQIAPVRGASSTIDHGTQMNSHSQTPGLSINSHPQNLKSFGISGNQPATQTTSQLDSSHQAMMNSFQGDGGGISESDDILSAELDDLLNAASEVGRPEKQTWTNTATHVPGATESWTEDFDQHQTASRTAPAVAGDEEDAEFDVMGMFGRPIHAREFELERLKRLQHVPSAQQQEWERLQTDWDTMASDLAGLSVEDPATTTTTSSTSAISPATFLERIQALRAETGYTFQQANPQLFLRSDHRSMHHSSHHQTWEESVSPLESVLQKEKEVLSEPESASAWYELGVKQQENEREEMAIQALQHAIHLDPMLSDAILALAISYSNENRRADALAEIERWIGVETGRVAKYRQAAAPRPSDQLPNDEDRAGMDEPSKLREKHAELTSRLIEIARLGGRVPDKASVDPDVQIALGVLFNANDEFEKACDCFATALAVRPLDPLLFNRLGATLANSGKPDEAVEYYNRAIELLPSYIRARYNLSISLINMGKYRESLQNLFDALVIQDQASSASSSLAFPPQATEAAHGPLHRLSGSQGERSGVTSDVLWETLGINCSLLKGQVGLSQAELESCVSRKDLDQLKQILPHFL</sequence>
<dbReference type="Gene3D" id="1.25.40.10">
    <property type="entry name" value="Tetratricopeptide repeat domain"/>
    <property type="match status" value="1"/>
</dbReference>
<evidence type="ECO:0000256" key="3">
    <source>
        <dbReference type="ARBA" id="ARBA00022490"/>
    </source>
</evidence>
<dbReference type="InterPro" id="IPR024111">
    <property type="entry name" value="PEX5/PEX5L"/>
</dbReference>
<evidence type="ECO:0000256" key="2">
    <source>
        <dbReference type="ARBA" id="ARBA00005348"/>
    </source>
</evidence>
<dbReference type="InterPro" id="IPR011990">
    <property type="entry name" value="TPR-like_helical_dom_sf"/>
</dbReference>
<feature type="compositionally biased region" description="Basic and acidic residues" evidence="7">
    <location>
        <begin position="648"/>
        <end position="660"/>
    </location>
</feature>
<feature type="repeat" description="TPR" evidence="6">
    <location>
        <begin position="562"/>
        <end position="595"/>
    </location>
</feature>
<keyword evidence="10" id="KW-1185">Reference proteome</keyword>
<feature type="region of interest" description="Disordered" evidence="7">
    <location>
        <begin position="233"/>
        <end position="254"/>
    </location>
</feature>
<reference evidence="8" key="2">
    <citation type="submission" date="2016-05" db="EMBL/GenBank/DDBJ databases">
        <title>Comparative analysis highlights variable genome content of wheat rusts and divergence of the mating loci.</title>
        <authorList>
            <person name="Cuomo C.A."/>
            <person name="Bakkeren G."/>
            <person name="Szabo L."/>
            <person name="Khalil H."/>
            <person name="Joly D."/>
            <person name="Goldberg J."/>
            <person name="Young S."/>
            <person name="Zeng Q."/>
            <person name="Fellers J."/>
        </authorList>
    </citation>
    <scope>NUCLEOTIDE SEQUENCE [LARGE SCALE GENOMIC DNA]</scope>
    <source>
        <strain evidence="8">1-1 BBBD Race 1</strain>
    </source>
</reference>
<dbReference type="GO" id="GO:0005829">
    <property type="term" value="C:cytosol"/>
    <property type="evidence" value="ECO:0007669"/>
    <property type="project" value="TreeGrafter"/>
</dbReference>
<feature type="repeat" description="TPR" evidence="6">
    <location>
        <begin position="723"/>
        <end position="756"/>
    </location>
</feature>
<dbReference type="PANTHER" id="PTHR10130:SF9">
    <property type="entry name" value="PEROXISOMAL TARGETING SIGNAL RECEPTOR"/>
    <property type="match status" value="1"/>
</dbReference>
<comment type="subcellular location">
    <subcellularLocation>
        <location evidence="1">Cytoplasm</location>
    </subcellularLocation>
</comment>
<feature type="repeat" description="TPR" evidence="6">
    <location>
        <begin position="689"/>
        <end position="722"/>
    </location>
</feature>
<gene>
    <name evidence="8" type="ORF">PTTG_03023</name>
</gene>
<keyword evidence="5 6" id="KW-0802">TPR repeat</keyword>
<dbReference type="OrthoDB" id="10006023at2759"/>
<evidence type="ECO:0000256" key="6">
    <source>
        <dbReference type="PROSITE-ProRule" id="PRU00339"/>
    </source>
</evidence>
<dbReference type="PROSITE" id="PS50293">
    <property type="entry name" value="TPR_REGION"/>
    <property type="match status" value="1"/>
</dbReference>
<accession>A0A180GPR9</accession>
<organism evidence="8">
    <name type="scientific">Puccinia triticina (isolate 1-1 / race 1 (BBBD))</name>
    <name type="common">Brown leaf rust fungus</name>
    <dbReference type="NCBI Taxonomy" id="630390"/>
    <lineage>
        <taxon>Eukaryota</taxon>
        <taxon>Fungi</taxon>
        <taxon>Dikarya</taxon>
        <taxon>Basidiomycota</taxon>
        <taxon>Pucciniomycotina</taxon>
        <taxon>Pucciniomycetes</taxon>
        <taxon>Pucciniales</taxon>
        <taxon>Pucciniaceae</taxon>
        <taxon>Puccinia</taxon>
    </lineage>
</organism>
<feature type="compositionally biased region" description="Low complexity" evidence="7">
    <location>
        <begin position="1"/>
        <end position="30"/>
    </location>
</feature>
<dbReference type="InterPro" id="IPR019734">
    <property type="entry name" value="TPR_rpt"/>
</dbReference>
<dbReference type="Proteomes" id="UP000005240">
    <property type="component" value="Unassembled WGS sequence"/>
</dbReference>
<feature type="region of interest" description="Disordered" evidence="7">
    <location>
        <begin position="398"/>
        <end position="418"/>
    </location>
</feature>
<dbReference type="GO" id="GO:0016560">
    <property type="term" value="P:protein import into peroxisome matrix, docking"/>
    <property type="evidence" value="ECO:0007669"/>
    <property type="project" value="TreeGrafter"/>
</dbReference>
<feature type="region of interest" description="Disordered" evidence="7">
    <location>
        <begin position="1"/>
        <end position="52"/>
    </location>
</feature>
<dbReference type="VEuPathDB" id="FungiDB:PTTG_03023"/>
<name>A0A180GPR9_PUCT1</name>
<dbReference type="GO" id="GO:0005778">
    <property type="term" value="C:peroxisomal membrane"/>
    <property type="evidence" value="ECO:0007669"/>
    <property type="project" value="TreeGrafter"/>
</dbReference>
<feature type="region of interest" description="Disordered" evidence="7">
    <location>
        <begin position="635"/>
        <end position="660"/>
    </location>
</feature>